<keyword evidence="3" id="KW-0227">DNA damage</keyword>
<proteinExistence type="predicted"/>
<name>D3RND4_ALLVD</name>
<evidence type="ECO:0000256" key="7">
    <source>
        <dbReference type="ARBA" id="ARBA00023204"/>
    </source>
</evidence>
<feature type="domain" description="Uracil-DNA glycosylase-like" evidence="8">
    <location>
        <begin position="58"/>
        <end position="218"/>
    </location>
</feature>
<dbReference type="GO" id="GO:0046872">
    <property type="term" value="F:metal ion binding"/>
    <property type="evidence" value="ECO:0007669"/>
    <property type="project" value="UniProtKB-KW"/>
</dbReference>
<keyword evidence="7" id="KW-0234">DNA repair</keyword>
<keyword evidence="1" id="KW-0004">4Fe-4S</keyword>
<evidence type="ECO:0000259" key="8">
    <source>
        <dbReference type="SMART" id="SM00986"/>
    </source>
</evidence>
<keyword evidence="4" id="KW-0378">Hydrolase</keyword>
<evidence type="ECO:0000313" key="9">
    <source>
        <dbReference type="EMBL" id="ADC61418.1"/>
    </source>
</evidence>
<gene>
    <name evidence="9" type="ordered locus">Alvin_0459</name>
</gene>
<evidence type="ECO:0000256" key="1">
    <source>
        <dbReference type="ARBA" id="ARBA00022485"/>
    </source>
</evidence>
<dbReference type="HOGENOM" id="CLU_044815_3_0_6"/>
<keyword evidence="6" id="KW-0411">Iron-sulfur</keyword>
<accession>D3RND4</accession>
<dbReference type="eggNOG" id="COG1573">
    <property type="taxonomic scope" value="Bacteria"/>
</dbReference>
<dbReference type="SMART" id="SM00986">
    <property type="entry name" value="UDG"/>
    <property type="match status" value="1"/>
</dbReference>
<dbReference type="PANTHER" id="PTHR33693">
    <property type="entry name" value="TYPE-5 URACIL-DNA GLYCOSYLASE"/>
    <property type="match status" value="1"/>
</dbReference>
<dbReference type="Gene3D" id="3.40.470.10">
    <property type="entry name" value="Uracil-DNA glycosylase-like domain"/>
    <property type="match status" value="1"/>
</dbReference>
<dbReference type="SMART" id="SM00987">
    <property type="entry name" value="UreE_C"/>
    <property type="match status" value="1"/>
</dbReference>
<sequence length="241" mass="26947">MTLDWPARISPKTLNHTMTTGLPNTKNELDTRQAALLTLHAELETCCRCPKMYGPAVHSESVLSPVMLIGQAPGTREIEQLKPFCWTAGKTLFNWFAPLGLDETAFRARILMSAVCRCFPGKNPKGGDRVPDRDEVARCERWWRGELELLRPRLLLPVGKLAIAQLMPVPRLNDVIGRQWSYRSPEGWEADVIPLPHPSGASTWFKMEPGRTLLAQALDLIAVHPAWRAVLDAEPDQAARA</sequence>
<dbReference type="PANTHER" id="PTHR33693:SF1">
    <property type="entry name" value="TYPE-4 URACIL-DNA GLYCOSYLASE"/>
    <property type="match status" value="1"/>
</dbReference>
<dbReference type="STRING" id="572477.Alvin_0459"/>
<dbReference type="AlphaFoldDB" id="D3RND4"/>
<dbReference type="Pfam" id="PF03167">
    <property type="entry name" value="UDG"/>
    <property type="match status" value="1"/>
</dbReference>
<dbReference type="InterPro" id="IPR051536">
    <property type="entry name" value="UDG_Type-4/5"/>
</dbReference>
<dbReference type="GO" id="GO:0097506">
    <property type="term" value="F:deaminated base DNA N-glycosylase activity"/>
    <property type="evidence" value="ECO:0007669"/>
    <property type="project" value="UniProtKB-ARBA"/>
</dbReference>
<evidence type="ECO:0000256" key="5">
    <source>
        <dbReference type="ARBA" id="ARBA00023004"/>
    </source>
</evidence>
<evidence type="ECO:0000313" key="10">
    <source>
        <dbReference type="Proteomes" id="UP000001441"/>
    </source>
</evidence>
<dbReference type="GO" id="GO:0051539">
    <property type="term" value="F:4 iron, 4 sulfur cluster binding"/>
    <property type="evidence" value="ECO:0007669"/>
    <property type="project" value="UniProtKB-KW"/>
</dbReference>
<reference evidence="9 10" key="1">
    <citation type="journal article" date="2011" name="Stand. Genomic Sci.">
        <title>Complete genome sequence of Allochromatium vinosum DSM 180(T).</title>
        <authorList>
            <person name="Weissgerber T."/>
            <person name="Zigann R."/>
            <person name="Bruce D."/>
            <person name="Chang Y.J."/>
            <person name="Detter J.C."/>
            <person name="Han C."/>
            <person name="Hauser L."/>
            <person name="Jeffries C.D."/>
            <person name="Land M."/>
            <person name="Munk A.C."/>
            <person name="Tapia R."/>
            <person name="Dahl C."/>
        </authorList>
    </citation>
    <scope>NUCLEOTIDE SEQUENCE [LARGE SCALE GENOMIC DNA]</scope>
    <source>
        <strain evidence="10">ATCC 17899 / DSM 180 / NBRC 103801 / NCIMB 10441 / D</strain>
    </source>
</reference>
<dbReference type="Proteomes" id="UP000001441">
    <property type="component" value="Chromosome"/>
</dbReference>
<dbReference type="InterPro" id="IPR036895">
    <property type="entry name" value="Uracil-DNA_glycosylase-like_sf"/>
</dbReference>
<evidence type="ECO:0000256" key="4">
    <source>
        <dbReference type="ARBA" id="ARBA00022801"/>
    </source>
</evidence>
<dbReference type="SUPFAM" id="SSF52141">
    <property type="entry name" value="Uracil-DNA glycosylase-like"/>
    <property type="match status" value="1"/>
</dbReference>
<dbReference type="KEGG" id="alv:Alvin_0459"/>
<evidence type="ECO:0000256" key="6">
    <source>
        <dbReference type="ARBA" id="ARBA00023014"/>
    </source>
</evidence>
<keyword evidence="10" id="KW-1185">Reference proteome</keyword>
<keyword evidence="2" id="KW-0479">Metal-binding</keyword>
<evidence type="ECO:0000256" key="3">
    <source>
        <dbReference type="ARBA" id="ARBA00022763"/>
    </source>
</evidence>
<dbReference type="EMBL" id="CP001896">
    <property type="protein sequence ID" value="ADC61418.1"/>
    <property type="molecule type" value="Genomic_DNA"/>
</dbReference>
<protein>
    <submittedName>
        <fullName evidence="9">Uracil-DNA glycosylase superfamily</fullName>
    </submittedName>
</protein>
<dbReference type="GO" id="GO:0006281">
    <property type="term" value="P:DNA repair"/>
    <property type="evidence" value="ECO:0007669"/>
    <property type="project" value="UniProtKB-KW"/>
</dbReference>
<evidence type="ECO:0000256" key="2">
    <source>
        <dbReference type="ARBA" id="ARBA00022723"/>
    </source>
</evidence>
<dbReference type="InterPro" id="IPR005122">
    <property type="entry name" value="Uracil-DNA_glycosylase-like"/>
</dbReference>
<organism evidence="9 10">
    <name type="scientific">Allochromatium vinosum (strain ATCC 17899 / DSM 180 / NBRC 103801 / NCIMB 10441 / D)</name>
    <name type="common">Chromatium vinosum</name>
    <dbReference type="NCBI Taxonomy" id="572477"/>
    <lineage>
        <taxon>Bacteria</taxon>
        <taxon>Pseudomonadati</taxon>
        <taxon>Pseudomonadota</taxon>
        <taxon>Gammaproteobacteria</taxon>
        <taxon>Chromatiales</taxon>
        <taxon>Chromatiaceae</taxon>
        <taxon>Allochromatium</taxon>
    </lineage>
</organism>
<keyword evidence="5" id="KW-0408">Iron</keyword>